<feature type="domain" description="HTH marR-type" evidence="4">
    <location>
        <begin position="1"/>
        <end position="139"/>
    </location>
</feature>
<dbReference type="Pfam" id="PF01047">
    <property type="entry name" value="MarR"/>
    <property type="match status" value="1"/>
</dbReference>
<keyword evidence="6" id="KW-1185">Reference proteome</keyword>
<dbReference type="InterPro" id="IPR000835">
    <property type="entry name" value="HTH_MarR-typ"/>
</dbReference>
<keyword evidence="2" id="KW-0238">DNA-binding</keyword>
<organism evidence="5 6">
    <name type="scientific">Viridibacillus soli</name>
    <dbReference type="NCBI Taxonomy" id="2798301"/>
    <lineage>
        <taxon>Bacteria</taxon>
        <taxon>Bacillati</taxon>
        <taxon>Bacillota</taxon>
        <taxon>Bacilli</taxon>
        <taxon>Bacillales</taxon>
        <taxon>Caryophanaceae</taxon>
        <taxon>Viridibacillus</taxon>
    </lineage>
</organism>
<reference evidence="5 6" key="1">
    <citation type="submission" date="2020-12" db="EMBL/GenBank/DDBJ databases">
        <title>YIM B01967 draft genome.</title>
        <authorList>
            <person name="Yan X."/>
        </authorList>
    </citation>
    <scope>NUCLEOTIDE SEQUENCE [LARGE SCALE GENOMIC DNA]</scope>
    <source>
        <strain evidence="5 6">YIM B01967</strain>
    </source>
</reference>
<evidence type="ECO:0000313" key="5">
    <source>
        <dbReference type="EMBL" id="MBK3494720.1"/>
    </source>
</evidence>
<protein>
    <submittedName>
        <fullName evidence="5">MarR family transcriptional regulator</fullName>
    </submittedName>
</protein>
<evidence type="ECO:0000256" key="1">
    <source>
        <dbReference type="ARBA" id="ARBA00023015"/>
    </source>
</evidence>
<evidence type="ECO:0000259" key="4">
    <source>
        <dbReference type="PROSITE" id="PS50995"/>
    </source>
</evidence>
<dbReference type="Proteomes" id="UP000618943">
    <property type="component" value="Unassembled WGS sequence"/>
</dbReference>
<dbReference type="PANTHER" id="PTHR33164:SF56">
    <property type="entry name" value="HTH-TYPE TRANSCRIPTIONAL REGULATOR MHQR"/>
    <property type="match status" value="1"/>
</dbReference>
<dbReference type="PROSITE" id="PS50995">
    <property type="entry name" value="HTH_MARR_2"/>
    <property type="match status" value="1"/>
</dbReference>
<accession>A0ABS1H5M6</accession>
<proteinExistence type="predicted"/>
<keyword evidence="1" id="KW-0805">Transcription regulation</keyword>
<dbReference type="RefSeq" id="WP_200748525.1">
    <property type="nucleotide sequence ID" value="NZ_JAEOAH010000006.1"/>
</dbReference>
<dbReference type="InterPro" id="IPR036390">
    <property type="entry name" value="WH_DNA-bd_sf"/>
</dbReference>
<dbReference type="SUPFAM" id="SSF46785">
    <property type="entry name" value="Winged helix' DNA-binding domain"/>
    <property type="match status" value="1"/>
</dbReference>
<evidence type="ECO:0000313" key="6">
    <source>
        <dbReference type="Proteomes" id="UP000618943"/>
    </source>
</evidence>
<dbReference type="PROSITE" id="PS01117">
    <property type="entry name" value="HTH_MARR_1"/>
    <property type="match status" value="1"/>
</dbReference>
<comment type="caution">
    <text evidence="5">The sequence shown here is derived from an EMBL/GenBank/DDBJ whole genome shotgun (WGS) entry which is preliminary data.</text>
</comment>
<gene>
    <name evidence="5" type="ORF">JFL43_07580</name>
</gene>
<dbReference type="InterPro" id="IPR023187">
    <property type="entry name" value="Tscrpt_reg_MarR-type_CS"/>
</dbReference>
<dbReference type="SMART" id="SM00347">
    <property type="entry name" value="HTH_MARR"/>
    <property type="match status" value="1"/>
</dbReference>
<dbReference type="PANTHER" id="PTHR33164">
    <property type="entry name" value="TRANSCRIPTIONAL REGULATOR, MARR FAMILY"/>
    <property type="match status" value="1"/>
</dbReference>
<dbReference type="InterPro" id="IPR036388">
    <property type="entry name" value="WH-like_DNA-bd_sf"/>
</dbReference>
<evidence type="ECO:0000256" key="3">
    <source>
        <dbReference type="ARBA" id="ARBA00023163"/>
    </source>
</evidence>
<dbReference type="InterPro" id="IPR039422">
    <property type="entry name" value="MarR/SlyA-like"/>
</dbReference>
<dbReference type="Gene3D" id="1.10.10.10">
    <property type="entry name" value="Winged helix-like DNA-binding domain superfamily/Winged helix DNA-binding domain"/>
    <property type="match status" value="1"/>
</dbReference>
<name>A0ABS1H5M6_9BACL</name>
<keyword evidence="3" id="KW-0804">Transcription</keyword>
<sequence>MIQVNNKLKALTVLLRASQTVQEVLRKDILQYGLHQTEFAVLELLYHKGEQPIQYIGKKILITSSSITYVVDKLEKKELVRRKACPDDRRVTYAVITESGKAFIDKAFPEHEKKVEAIFDELSEDEVEVIINLLKKVGHHAKKM</sequence>
<dbReference type="PRINTS" id="PR00598">
    <property type="entry name" value="HTHMARR"/>
</dbReference>
<dbReference type="EMBL" id="JAEOAH010000006">
    <property type="protein sequence ID" value="MBK3494720.1"/>
    <property type="molecule type" value="Genomic_DNA"/>
</dbReference>
<evidence type="ECO:0000256" key="2">
    <source>
        <dbReference type="ARBA" id="ARBA00023125"/>
    </source>
</evidence>